<evidence type="ECO:0000256" key="1">
    <source>
        <dbReference type="SAM" id="Phobius"/>
    </source>
</evidence>
<evidence type="ECO:0000256" key="2">
    <source>
        <dbReference type="SAM" id="SignalP"/>
    </source>
</evidence>
<keyword evidence="4" id="KW-1185">Reference proteome</keyword>
<evidence type="ECO:0000313" key="3">
    <source>
        <dbReference type="EMBL" id="CAB3404823.1"/>
    </source>
</evidence>
<dbReference type="EMBL" id="CADEPM010000004">
    <property type="protein sequence ID" value="CAB3404823.1"/>
    <property type="molecule type" value="Genomic_DNA"/>
</dbReference>
<organism evidence="3 4">
    <name type="scientific">Caenorhabditis bovis</name>
    <dbReference type="NCBI Taxonomy" id="2654633"/>
    <lineage>
        <taxon>Eukaryota</taxon>
        <taxon>Metazoa</taxon>
        <taxon>Ecdysozoa</taxon>
        <taxon>Nematoda</taxon>
        <taxon>Chromadorea</taxon>
        <taxon>Rhabditida</taxon>
        <taxon>Rhabditina</taxon>
        <taxon>Rhabditomorpha</taxon>
        <taxon>Rhabditoidea</taxon>
        <taxon>Rhabditidae</taxon>
        <taxon>Peloderinae</taxon>
        <taxon>Caenorhabditis</taxon>
    </lineage>
</organism>
<dbReference type="AlphaFoldDB" id="A0A8S1EYJ3"/>
<dbReference type="PANTHER" id="PTHR33748">
    <property type="entry name" value="PROTEIN CBG04600"/>
    <property type="match status" value="1"/>
</dbReference>
<name>A0A8S1EYJ3_9PELO</name>
<dbReference type="InterPro" id="IPR033438">
    <property type="entry name" value="MOLO1"/>
</dbReference>
<feature type="transmembrane region" description="Helical" evidence="1">
    <location>
        <begin position="221"/>
        <end position="243"/>
    </location>
</feature>
<gene>
    <name evidence="3" type="ORF">CBOVIS_LOCUS7091</name>
</gene>
<keyword evidence="1" id="KW-0472">Membrane</keyword>
<dbReference type="Proteomes" id="UP000494206">
    <property type="component" value="Unassembled WGS sequence"/>
</dbReference>
<sequence>MRQLQYLLSFLILPKCANSSERRTRDVTSEPCNFPLFTYSNFSAFCQISYHKSPYVCDPGGILSRTEVEMLQTTANNHNMTSCFCDTPYTRLRCQRGIKIAVVLLPYVSWQSLRACDPTYTTSSISASTILYAQLLASRWQDHCDADVIFLYIRAWQTERLRTPILIPLFGEKWPHLRRFSIPIVTPSRETTLVSLQNAINHAGRLIHVDSTPVHASIPRWALLFGGIMVIVVVAAIYVANCITQKMGQRKQKLLVPKRGNEKFRAGFGGGVMMNGAGSQKKKSVMMFRTFSKSNSKSSNNNNLL</sequence>
<dbReference type="OrthoDB" id="5869822at2759"/>
<feature type="chain" id="PRO_5035881891" evidence="2">
    <location>
        <begin position="20"/>
        <end position="305"/>
    </location>
</feature>
<feature type="signal peptide" evidence="2">
    <location>
        <begin position="1"/>
        <end position="19"/>
    </location>
</feature>
<evidence type="ECO:0000313" key="4">
    <source>
        <dbReference type="Proteomes" id="UP000494206"/>
    </source>
</evidence>
<dbReference type="Pfam" id="PF17175">
    <property type="entry name" value="MOLO1"/>
    <property type="match status" value="1"/>
</dbReference>
<keyword evidence="1" id="KW-1133">Transmembrane helix</keyword>
<keyword evidence="1" id="KW-0812">Transmembrane</keyword>
<dbReference type="PANTHER" id="PTHR33748:SF9">
    <property type="entry name" value="PROTEIN CBG04248"/>
    <property type="match status" value="1"/>
</dbReference>
<accession>A0A8S1EYJ3</accession>
<dbReference type="GO" id="GO:0005892">
    <property type="term" value="C:acetylcholine-gated channel complex"/>
    <property type="evidence" value="ECO:0007669"/>
    <property type="project" value="InterPro"/>
</dbReference>
<keyword evidence="2" id="KW-0732">Signal</keyword>
<reference evidence="3 4" key="1">
    <citation type="submission" date="2020-04" db="EMBL/GenBank/DDBJ databases">
        <authorList>
            <person name="Laetsch R D."/>
            <person name="Stevens L."/>
            <person name="Kumar S."/>
            <person name="Blaxter L. M."/>
        </authorList>
    </citation>
    <scope>NUCLEOTIDE SEQUENCE [LARGE SCALE GENOMIC DNA]</scope>
</reference>
<proteinExistence type="predicted"/>
<comment type="caution">
    <text evidence="3">The sequence shown here is derived from an EMBL/GenBank/DDBJ whole genome shotgun (WGS) entry which is preliminary data.</text>
</comment>
<protein>
    <submittedName>
        <fullName evidence="3">Uncharacterized protein</fullName>
    </submittedName>
</protein>